<dbReference type="OrthoDB" id="1677173at2"/>
<accession>A0A6I6DHM0</accession>
<reference evidence="6" key="1">
    <citation type="journal article" date="2019" name="Microbiology">
        <title>Complete Genome Sequence of an Uncultured Bacterium of the Candidate Phylum Bipolaricaulota.</title>
        <authorList>
            <person name="Kadnikov V.V."/>
            <person name="Mardanov A.V."/>
            <person name="Beletsky A.V."/>
            <person name="Frank Y.A."/>
            <person name="Karnachuk O.V."/>
            <person name="Ravin N.V."/>
        </authorList>
    </citation>
    <scope>NUCLEOTIDE SEQUENCE [LARGE SCALE GENOMIC DNA]</scope>
</reference>
<dbReference type="EMBL" id="CP046457">
    <property type="protein sequence ID" value="QGU00275.1"/>
    <property type="molecule type" value="Genomic_DNA"/>
</dbReference>
<name>A0A6I6DHM0_9FIRM</name>
<dbReference type="KEGG" id="salq:SYNTR_1681"/>
<keyword evidence="2" id="KW-0964">Secreted</keyword>
<dbReference type="RefSeq" id="WP_156204080.1">
    <property type="nucleotide sequence ID" value="NZ_CP046457.1"/>
</dbReference>
<organism evidence="5 6">
    <name type="scientific">Candidatus Syntrophocurvum alkaliphilum</name>
    <dbReference type="NCBI Taxonomy" id="2293317"/>
    <lineage>
        <taxon>Bacteria</taxon>
        <taxon>Bacillati</taxon>
        <taxon>Bacillota</taxon>
        <taxon>Clostridia</taxon>
        <taxon>Eubacteriales</taxon>
        <taxon>Syntrophomonadaceae</taxon>
        <taxon>Candidatus Syntrophocurvum</taxon>
    </lineage>
</organism>
<gene>
    <name evidence="5" type="ORF">SYNTR_1681</name>
</gene>
<keyword evidence="6" id="KW-1185">Reference proteome</keyword>
<dbReference type="NCBIfam" id="NF033679">
    <property type="entry name" value="DNRLRE_dom"/>
    <property type="match status" value="1"/>
</dbReference>
<evidence type="ECO:0000313" key="6">
    <source>
        <dbReference type="Proteomes" id="UP000426444"/>
    </source>
</evidence>
<keyword evidence="3" id="KW-0732">Signal</keyword>
<dbReference type="GO" id="GO:0005576">
    <property type="term" value="C:extracellular region"/>
    <property type="evidence" value="ECO:0007669"/>
    <property type="project" value="UniProtKB-SubCell"/>
</dbReference>
<protein>
    <recommendedName>
        <fullName evidence="4">Carbohydrate-binding module family 96 domain-containing protein</fullName>
    </recommendedName>
</protein>
<evidence type="ECO:0000256" key="1">
    <source>
        <dbReference type="ARBA" id="ARBA00004613"/>
    </source>
</evidence>
<comment type="subcellular location">
    <subcellularLocation>
        <location evidence="1">Secreted</location>
    </subcellularLocation>
</comment>
<evidence type="ECO:0000256" key="2">
    <source>
        <dbReference type="ARBA" id="ARBA00022525"/>
    </source>
</evidence>
<evidence type="ECO:0000259" key="4">
    <source>
        <dbReference type="Pfam" id="PF24517"/>
    </source>
</evidence>
<sequence length="194" mass="22548">MSNNYISSCEIYFHPIQDVYIAEFFPNQNFIQSEFLYANRFQGEGDIYRSLVQFDLCSLVCNYIPPCSSIKGAWLELPIHRNEVPETDNVFYVLRVKQDWNENTVTWATQPTFDPTPVGAITVEAGFFGTLYIDLTDLVRGWYEGYFVNQGILLTCNEDFDSLLGFFSTRYPDSDLWPRLAVEYEKECPVNFNL</sequence>
<evidence type="ECO:0000313" key="5">
    <source>
        <dbReference type="EMBL" id="QGU00275.1"/>
    </source>
</evidence>
<dbReference type="Proteomes" id="UP000426444">
    <property type="component" value="Chromosome"/>
</dbReference>
<dbReference type="InterPro" id="IPR055372">
    <property type="entry name" value="CBM96"/>
</dbReference>
<feature type="domain" description="Carbohydrate-binding module family 96" evidence="4">
    <location>
        <begin position="12"/>
        <end position="144"/>
    </location>
</feature>
<dbReference type="AlphaFoldDB" id="A0A6I6DHM0"/>
<dbReference type="Pfam" id="PF24517">
    <property type="entry name" value="CBM96"/>
    <property type="match status" value="1"/>
</dbReference>
<proteinExistence type="predicted"/>
<evidence type="ECO:0000256" key="3">
    <source>
        <dbReference type="ARBA" id="ARBA00022729"/>
    </source>
</evidence>